<dbReference type="SMART" id="SM00382">
    <property type="entry name" value="AAA"/>
    <property type="match status" value="1"/>
</dbReference>
<dbReference type="Gene3D" id="3.40.50.300">
    <property type="entry name" value="P-loop containing nucleotide triphosphate hydrolases"/>
    <property type="match status" value="1"/>
</dbReference>
<dbReference type="RefSeq" id="WP_005423205.1">
    <property type="nucleotide sequence ID" value="NZ_CYZP01000009.1"/>
</dbReference>
<dbReference type="PANTHER" id="PTHR43335:SF8">
    <property type="entry name" value="ABC TRANSPORTER, ATP-BINDING PROTEIN"/>
    <property type="match status" value="1"/>
</dbReference>
<dbReference type="EMBL" id="CYZP01000009">
    <property type="protein sequence ID" value="CUN88493.1"/>
    <property type="molecule type" value="Genomic_DNA"/>
</dbReference>
<dbReference type="GO" id="GO:0016887">
    <property type="term" value="F:ATP hydrolysis activity"/>
    <property type="evidence" value="ECO:0007669"/>
    <property type="project" value="InterPro"/>
</dbReference>
<feature type="domain" description="ABC transporter" evidence="5">
    <location>
        <begin position="5"/>
        <end position="228"/>
    </location>
</feature>
<evidence type="ECO:0000259" key="5">
    <source>
        <dbReference type="PROSITE" id="PS50893"/>
    </source>
</evidence>
<dbReference type="SUPFAM" id="SSF52540">
    <property type="entry name" value="P-loop containing nucleoside triphosphate hydrolases"/>
    <property type="match status" value="1"/>
</dbReference>
<protein>
    <submittedName>
        <fullName evidence="6">ABC-type transporter ATP-binding protein EcsA</fullName>
    </submittedName>
</protein>
<keyword evidence="3" id="KW-0547">Nucleotide-binding</keyword>
<evidence type="ECO:0000313" key="6">
    <source>
        <dbReference type="EMBL" id="CUN88493.1"/>
    </source>
</evidence>
<name>A0A174AJV4_9FIRM</name>
<dbReference type="InterPro" id="IPR017871">
    <property type="entry name" value="ABC_transporter-like_CS"/>
</dbReference>
<evidence type="ECO:0000256" key="2">
    <source>
        <dbReference type="ARBA" id="ARBA00022448"/>
    </source>
</evidence>
<organism evidence="6 7">
    <name type="scientific">Blautia obeum</name>
    <dbReference type="NCBI Taxonomy" id="40520"/>
    <lineage>
        <taxon>Bacteria</taxon>
        <taxon>Bacillati</taxon>
        <taxon>Bacillota</taxon>
        <taxon>Clostridia</taxon>
        <taxon>Lachnospirales</taxon>
        <taxon>Lachnospiraceae</taxon>
        <taxon>Blautia</taxon>
    </lineage>
</organism>
<dbReference type="AlphaFoldDB" id="A0A174AJV4"/>
<dbReference type="PROSITE" id="PS00211">
    <property type="entry name" value="ABC_TRANSPORTER_1"/>
    <property type="match status" value="1"/>
</dbReference>
<accession>A0A174AJV4</accession>
<dbReference type="InterPro" id="IPR027417">
    <property type="entry name" value="P-loop_NTPase"/>
</dbReference>
<comment type="similarity">
    <text evidence="1">Belongs to the ABC transporter superfamily.</text>
</comment>
<dbReference type="InterPro" id="IPR022501">
    <property type="entry name" value="ABC_Gallidermin_ATP-bd"/>
</dbReference>
<evidence type="ECO:0000313" key="7">
    <source>
        <dbReference type="Proteomes" id="UP000095645"/>
    </source>
</evidence>
<dbReference type="CDD" id="cd03268">
    <property type="entry name" value="ABC_BcrA_bacitracin_resist"/>
    <property type="match status" value="1"/>
</dbReference>
<reference evidence="6 7" key="1">
    <citation type="submission" date="2015-09" db="EMBL/GenBank/DDBJ databases">
        <authorList>
            <consortium name="Pathogen Informatics"/>
        </authorList>
    </citation>
    <scope>NUCLEOTIDE SEQUENCE [LARGE SCALE GENOMIC DNA]</scope>
    <source>
        <strain evidence="6 7">2789STDY5834861</strain>
    </source>
</reference>
<dbReference type="GeneID" id="79805481"/>
<keyword evidence="2" id="KW-0813">Transport</keyword>
<sequence>MEMILKTTNLCKSFSGQTVVNNISLNIERNSVYGLLGPNGAGKSTTLKMITGILKPTSGNIEFDGHTWKRSDLNHIGALIEMPPLYENLTAYENLKVRTTVLGLTDKRIDEVLQIVRLTETGKKRAGQFSLGMKQRLGIAVALLNNPKLLILDEPTNGLDPIGIEELRELIRSFPAKGITVILSSHILSEVQQTADHIGIIAGGVLGYEGKLNANENLEQLFMDVVKSNHREG</sequence>
<evidence type="ECO:0000256" key="1">
    <source>
        <dbReference type="ARBA" id="ARBA00005417"/>
    </source>
</evidence>
<gene>
    <name evidence="6" type="primary">ecsA_1</name>
    <name evidence="6" type="ORF">ERS852476_01332</name>
</gene>
<dbReference type="NCBIfam" id="TIGR03740">
    <property type="entry name" value="galliderm_ABC"/>
    <property type="match status" value="1"/>
</dbReference>
<dbReference type="GO" id="GO:0005524">
    <property type="term" value="F:ATP binding"/>
    <property type="evidence" value="ECO:0007669"/>
    <property type="project" value="UniProtKB-KW"/>
</dbReference>
<evidence type="ECO:0000256" key="3">
    <source>
        <dbReference type="ARBA" id="ARBA00022741"/>
    </source>
</evidence>
<dbReference type="Proteomes" id="UP000095645">
    <property type="component" value="Unassembled WGS sequence"/>
</dbReference>
<dbReference type="PROSITE" id="PS50893">
    <property type="entry name" value="ABC_TRANSPORTER_2"/>
    <property type="match status" value="1"/>
</dbReference>
<keyword evidence="4 6" id="KW-0067">ATP-binding</keyword>
<dbReference type="InterPro" id="IPR003593">
    <property type="entry name" value="AAA+_ATPase"/>
</dbReference>
<dbReference type="Pfam" id="PF00005">
    <property type="entry name" value="ABC_tran"/>
    <property type="match status" value="1"/>
</dbReference>
<dbReference type="InterPro" id="IPR003439">
    <property type="entry name" value="ABC_transporter-like_ATP-bd"/>
</dbReference>
<evidence type="ECO:0000256" key="4">
    <source>
        <dbReference type="ARBA" id="ARBA00022840"/>
    </source>
</evidence>
<proteinExistence type="inferred from homology"/>
<dbReference type="PANTHER" id="PTHR43335">
    <property type="entry name" value="ABC TRANSPORTER, ATP-BINDING PROTEIN"/>
    <property type="match status" value="1"/>
</dbReference>